<dbReference type="SMART" id="SM00249">
    <property type="entry name" value="PHD"/>
    <property type="match status" value="2"/>
</dbReference>
<reference evidence="7 9" key="1">
    <citation type="submission" date="2015-02" db="EMBL/GenBank/DDBJ databases">
        <authorList>
            <person name="Chooi Y.-H."/>
        </authorList>
    </citation>
    <scope>NUCLEOTIDE SEQUENCE [LARGE SCALE GENOMIC DNA]</scope>
    <source>
        <strain evidence="7">E3</strain>
    </source>
</reference>
<name>A0A0G4IIV0_PLABS</name>
<dbReference type="InterPro" id="IPR013083">
    <property type="entry name" value="Znf_RING/FYVE/PHD"/>
</dbReference>
<organism evidence="7 9">
    <name type="scientific">Plasmodiophora brassicae</name>
    <name type="common">Clubroot disease agent</name>
    <dbReference type="NCBI Taxonomy" id="37360"/>
    <lineage>
        <taxon>Eukaryota</taxon>
        <taxon>Sar</taxon>
        <taxon>Rhizaria</taxon>
        <taxon>Endomyxa</taxon>
        <taxon>Phytomyxea</taxon>
        <taxon>Plasmodiophorida</taxon>
        <taxon>Plasmodiophoridae</taxon>
        <taxon>Plasmodiophora</taxon>
    </lineage>
</organism>
<dbReference type="InterPro" id="IPR011011">
    <property type="entry name" value="Znf_FYVE_PHD"/>
</dbReference>
<dbReference type="InterPro" id="IPR019787">
    <property type="entry name" value="Znf_PHD-finger"/>
</dbReference>
<keyword evidence="9" id="KW-1185">Reference proteome</keyword>
<dbReference type="Proteomes" id="UP000290189">
    <property type="component" value="Unassembled WGS sequence"/>
</dbReference>
<evidence type="ECO:0000256" key="1">
    <source>
        <dbReference type="ARBA" id="ARBA00022723"/>
    </source>
</evidence>
<dbReference type="EMBL" id="CDSF01000013">
    <property type="protein sequence ID" value="CEO95151.1"/>
    <property type="molecule type" value="Genomic_DNA"/>
</dbReference>
<sequence length="274" mass="30218">MSSAREATMESAAFIAELHDESLRIPAPDCMPPVVYLPNDLNRPVNAVEYDAYMKVHGLYPACDEFGELERVVPIDTSAYDTKWKVRVEERPVAMRWLAICSVCNKNDDEPGALAYCRDCGLAAHLQCRGASVRPELVDALAYLCARCAFCSFCHRKDNVDLVRTCNVCLKTAHAFCLQLGVDETVRLASRPGRDFRCKRCVELAGPLAAEAPADVAAKVPAPAFEPTGIAEDEDMEDDEPLGRNDDDDSSVDEDEMDEDDDEDDEDNSEVGSD</sequence>
<feature type="domain" description="PHD-type" evidence="6">
    <location>
        <begin position="98"/>
        <end position="151"/>
    </location>
</feature>
<evidence type="ECO:0000256" key="4">
    <source>
        <dbReference type="PROSITE-ProRule" id="PRU00146"/>
    </source>
</evidence>
<keyword evidence="2 4" id="KW-0863">Zinc-finger</keyword>
<accession>A0A0G4IIV0</accession>
<dbReference type="PROSITE" id="PS50016">
    <property type="entry name" value="ZF_PHD_2"/>
    <property type="match status" value="1"/>
</dbReference>
<reference evidence="8 10" key="2">
    <citation type="submission" date="2018-03" db="EMBL/GenBank/DDBJ databases">
        <authorList>
            <person name="Fogelqvist J."/>
        </authorList>
    </citation>
    <scope>NUCLEOTIDE SEQUENCE [LARGE SCALE GENOMIC DNA]</scope>
</reference>
<feature type="region of interest" description="Disordered" evidence="5">
    <location>
        <begin position="219"/>
        <end position="274"/>
    </location>
</feature>
<geneLocation type="mitochondrion" evidence="8"/>
<keyword evidence="1" id="KW-0479">Metal-binding</keyword>
<dbReference type="EMBL" id="OVEO01000005">
    <property type="protein sequence ID" value="SPQ96401.1"/>
    <property type="molecule type" value="Genomic_DNA"/>
</dbReference>
<evidence type="ECO:0000259" key="6">
    <source>
        <dbReference type="PROSITE" id="PS50016"/>
    </source>
</evidence>
<evidence type="ECO:0000256" key="3">
    <source>
        <dbReference type="ARBA" id="ARBA00022833"/>
    </source>
</evidence>
<evidence type="ECO:0000313" key="7">
    <source>
        <dbReference type="EMBL" id="CEO95151.1"/>
    </source>
</evidence>
<dbReference type="GO" id="GO:0008270">
    <property type="term" value="F:zinc ion binding"/>
    <property type="evidence" value="ECO:0007669"/>
    <property type="project" value="UniProtKB-KW"/>
</dbReference>
<evidence type="ECO:0000313" key="10">
    <source>
        <dbReference type="Proteomes" id="UP000290189"/>
    </source>
</evidence>
<evidence type="ECO:0000256" key="2">
    <source>
        <dbReference type="ARBA" id="ARBA00022771"/>
    </source>
</evidence>
<keyword evidence="8" id="KW-0496">Mitochondrion</keyword>
<evidence type="ECO:0000313" key="9">
    <source>
        <dbReference type="Proteomes" id="UP000039324"/>
    </source>
</evidence>
<dbReference type="AlphaFoldDB" id="A0A0G4IIV0"/>
<dbReference type="CDD" id="cd15489">
    <property type="entry name" value="PHD_SF"/>
    <property type="match status" value="1"/>
</dbReference>
<dbReference type="SUPFAM" id="SSF57903">
    <property type="entry name" value="FYVE/PHD zinc finger"/>
    <property type="match status" value="2"/>
</dbReference>
<feature type="compositionally biased region" description="Acidic residues" evidence="5">
    <location>
        <begin position="231"/>
        <end position="274"/>
    </location>
</feature>
<dbReference type="Proteomes" id="UP000039324">
    <property type="component" value="Unassembled WGS sequence"/>
</dbReference>
<dbReference type="Gene3D" id="3.30.40.10">
    <property type="entry name" value="Zinc/RING finger domain, C3HC4 (zinc finger)"/>
    <property type="match status" value="2"/>
</dbReference>
<protein>
    <recommendedName>
        <fullName evidence="6">PHD-type domain-containing protein</fullName>
    </recommendedName>
</protein>
<dbReference type="Pfam" id="PF00628">
    <property type="entry name" value="PHD"/>
    <property type="match status" value="1"/>
</dbReference>
<keyword evidence="3" id="KW-0862">Zinc</keyword>
<dbReference type="STRING" id="37360.A0A0G4IIV0"/>
<gene>
    <name evidence="7" type="ORF">PBRA_003917</name>
    <name evidence="8" type="ORF">PLBR_LOCUS3616</name>
</gene>
<dbReference type="InterPro" id="IPR001965">
    <property type="entry name" value="Znf_PHD"/>
</dbReference>
<evidence type="ECO:0000313" key="8">
    <source>
        <dbReference type="EMBL" id="SPQ96401.1"/>
    </source>
</evidence>
<evidence type="ECO:0000256" key="5">
    <source>
        <dbReference type="SAM" id="MobiDB-lite"/>
    </source>
</evidence>
<proteinExistence type="predicted"/>